<dbReference type="PANTHER" id="PTHR33248">
    <property type="entry name" value="ZINC ION-BINDING PROTEIN"/>
    <property type="match status" value="1"/>
</dbReference>
<dbReference type="EMBL" id="SDAM02029599">
    <property type="protein sequence ID" value="KAH6755579.1"/>
    <property type="molecule type" value="Genomic_DNA"/>
</dbReference>
<keyword evidence="5" id="KW-0812">Transmembrane</keyword>
<evidence type="ECO:0000313" key="7">
    <source>
        <dbReference type="EMBL" id="KAH6755579.1"/>
    </source>
</evidence>
<dbReference type="Pfam" id="PF06839">
    <property type="entry name" value="Zn_ribbon_GRF"/>
    <property type="match status" value="1"/>
</dbReference>
<evidence type="ECO:0000256" key="2">
    <source>
        <dbReference type="ARBA" id="ARBA00022771"/>
    </source>
</evidence>
<keyword evidence="8" id="KW-1185">Reference proteome</keyword>
<dbReference type="InterPro" id="IPR010666">
    <property type="entry name" value="Znf_GRF"/>
</dbReference>
<feature type="domain" description="GRF-type" evidence="6">
    <location>
        <begin position="28"/>
        <end position="76"/>
    </location>
</feature>
<keyword evidence="1" id="KW-0479">Metal-binding</keyword>
<organism evidence="7 8">
    <name type="scientific">Perilla frutescens var. hirtella</name>
    <name type="common">Perilla citriodora</name>
    <name type="synonym">Perilla setoyensis</name>
    <dbReference type="NCBI Taxonomy" id="608512"/>
    <lineage>
        <taxon>Eukaryota</taxon>
        <taxon>Viridiplantae</taxon>
        <taxon>Streptophyta</taxon>
        <taxon>Embryophyta</taxon>
        <taxon>Tracheophyta</taxon>
        <taxon>Spermatophyta</taxon>
        <taxon>Magnoliopsida</taxon>
        <taxon>eudicotyledons</taxon>
        <taxon>Gunneridae</taxon>
        <taxon>Pentapetalae</taxon>
        <taxon>asterids</taxon>
        <taxon>lamiids</taxon>
        <taxon>Lamiales</taxon>
        <taxon>Lamiaceae</taxon>
        <taxon>Nepetoideae</taxon>
        <taxon>Elsholtzieae</taxon>
        <taxon>Perilla</taxon>
    </lineage>
</organism>
<feature type="transmembrane region" description="Helical" evidence="5">
    <location>
        <begin position="134"/>
        <end position="151"/>
    </location>
</feature>
<gene>
    <name evidence="7" type="ORF">C2S53_011619</name>
</gene>
<evidence type="ECO:0000256" key="5">
    <source>
        <dbReference type="SAM" id="Phobius"/>
    </source>
</evidence>
<keyword evidence="2 4" id="KW-0863">Zinc-finger</keyword>
<keyword evidence="3" id="KW-0862">Zinc</keyword>
<evidence type="ECO:0000256" key="4">
    <source>
        <dbReference type="PROSITE-ProRule" id="PRU01343"/>
    </source>
</evidence>
<keyword evidence="5" id="KW-1133">Transmembrane helix</keyword>
<evidence type="ECO:0000313" key="8">
    <source>
        <dbReference type="Proteomes" id="UP001190926"/>
    </source>
</evidence>
<keyword evidence="5" id="KW-0472">Membrane</keyword>
<dbReference type="Proteomes" id="UP001190926">
    <property type="component" value="Unassembled WGS sequence"/>
</dbReference>
<sequence>MDSHSSSSSSASYRRQQSSNLQEGRNVCKCGVTEVIWTSWTKENPGRGFYGCRNYRPSKGVIPKVGCNHFKWCDKEISDRVKEVINTLKMENVALLKENRNLAKQCESVLVAENAVQTIANSEMLIMKKSLKRVKFALLVTWLLLVSIWFGKI</sequence>
<evidence type="ECO:0000256" key="3">
    <source>
        <dbReference type="ARBA" id="ARBA00022833"/>
    </source>
</evidence>
<dbReference type="AlphaFoldDB" id="A0AAD4NX03"/>
<accession>A0AAD4NX03</accession>
<proteinExistence type="predicted"/>
<evidence type="ECO:0000259" key="6">
    <source>
        <dbReference type="PROSITE" id="PS51999"/>
    </source>
</evidence>
<protein>
    <recommendedName>
        <fullName evidence="6">GRF-type domain-containing protein</fullName>
    </recommendedName>
</protein>
<comment type="caution">
    <text evidence="7">The sequence shown here is derived from an EMBL/GenBank/DDBJ whole genome shotgun (WGS) entry which is preliminary data.</text>
</comment>
<reference evidence="7 8" key="1">
    <citation type="journal article" date="2021" name="Nat. Commun.">
        <title>Incipient diploidization of the medicinal plant Perilla within 10,000 years.</title>
        <authorList>
            <person name="Zhang Y."/>
            <person name="Shen Q."/>
            <person name="Leng L."/>
            <person name="Zhang D."/>
            <person name="Chen S."/>
            <person name="Shi Y."/>
            <person name="Ning Z."/>
            <person name="Chen S."/>
        </authorList>
    </citation>
    <scope>NUCLEOTIDE SEQUENCE [LARGE SCALE GENOMIC DNA]</scope>
    <source>
        <strain evidence="8">cv. PC099</strain>
    </source>
</reference>
<evidence type="ECO:0000256" key="1">
    <source>
        <dbReference type="ARBA" id="ARBA00022723"/>
    </source>
</evidence>
<dbReference type="GO" id="GO:0008270">
    <property type="term" value="F:zinc ion binding"/>
    <property type="evidence" value="ECO:0007669"/>
    <property type="project" value="UniProtKB-KW"/>
</dbReference>
<dbReference type="PROSITE" id="PS51999">
    <property type="entry name" value="ZF_GRF"/>
    <property type="match status" value="1"/>
</dbReference>
<name>A0AAD4NX03_PERFH</name>